<keyword evidence="16" id="KW-1185">Reference proteome</keyword>
<dbReference type="EMBL" id="LFYR01000729">
    <property type="protein sequence ID" value="KMZ70114.1"/>
    <property type="molecule type" value="Genomic_DNA"/>
</dbReference>
<gene>
    <name evidence="15" type="ORF">ZOSMA_1G00850</name>
</gene>
<dbReference type="STRING" id="29655.A0A0K9PME5"/>
<keyword evidence="5 12" id="KW-0732">Signal</keyword>
<accession>A0A0K9PME5</accession>
<feature type="domain" description="Plastocyanin-like" evidence="14">
    <location>
        <begin position="450"/>
        <end position="586"/>
    </location>
</feature>
<evidence type="ECO:0000256" key="5">
    <source>
        <dbReference type="ARBA" id="ARBA00022729"/>
    </source>
</evidence>
<dbReference type="Gene3D" id="2.60.40.420">
    <property type="entry name" value="Cupredoxins - blue copper proteins"/>
    <property type="match status" value="3"/>
</dbReference>
<dbReference type="PANTHER" id="PTHR48461">
    <property type="entry name" value="MULTICOPPER OXIDASE LPR1-LIKE"/>
    <property type="match status" value="1"/>
</dbReference>
<keyword evidence="6" id="KW-0256">Endoplasmic reticulum</keyword>
<evidence type="ECO:0000259" key="13">
    <source>
        <dbReference type="Pfam" id="PF00394"/>
    </source>
</evidence>
<evidence type="ECO:0000256" key="7">
    <source>
        <dbReference type="ARBA" id="ARBA00023002"/>
    </source>
</evidence>
<evidence type="ECO:0000256" key="10">
    <source>
        <dbReference type="ARBA" id="ARBA00023180"/>
    </source>
</evidence>
<dbReference type="CDD" id="cd13868">
    <property type="entry name" value="CuRO_2_CotA_like"/>
    <property type="match status" value="1"/>
</dbReference>
<keyword evidence="9" id="KW-0472">Membrane</keyword>
<evidence type="ECO:0000256" key="3">
    <source>
        <dbReference type="ARBA" id="ARBA00010609"/>
    </source>
</evidence>
<comment type="function">
    <text evidence="11">Multicopper oxidase that may play a role in the maintenance of inorganic phosphate homeostasis.</text>
</comment>
<dbReference type="OMA" id="EIWDITH"/>
<dbReference type="GO" id="GO:0016036">
    <property type="term" value="P:cellular response to phosphate starvation"/>
    <property type="evidence" value="ECO:0007669"/>
    <property type="project" value="InterPro"/>
</dbReference>
<organism evidence="15 16">
    <name type="scientific">Zostera marina</name>
    <name type="common">Eelgrass</name>
    <dbReference type="NCBI Taxonomy" id="29655"/>
    <lineage>
        <taxon>Eukaryota</taxon>
        <taxon>Viridiplantae</taxon>
        <taxon>Streptophyta</taxon>
        <taxon>Embryophyta</taxon>
        <taxon>Tracheophyta</taxon>
        <taxon>Spermatophyta</taxon>
        <taxon>Magnoliopsida</taxon>
        <taxon>Liliopsida</taxon>
        <taxon>Zosteraceae</taxon>
        <taxon>Zostera</taxon>
    </lineage>
</organism>
<dbReference type="InterPro" id="IPR001117">
    <property type="entry name" value="Cu-oxidase_2nd"/>
</dbReference>
<evidence type="ECO:0000256" key="9">
    <source>
        <dbReference type="ARBA" id="ARBA00023136"/>
    </source>
</evidence>
<evidence type="ECO:0000256" key="11">
    <source>
        <dbReference type="ARBA" id="ARBA00037077"/>
    </source>
</evidence>
<dbReference type="Proteomes" id="UP000036987">
    <property type="component" value="Unassembled WGS sequence"/>
</dbReference>
<dbReference type="GO" id="GO:0005789">
    <property type="term" value="C:endoplasmic reticulum membrane"/>
    <property type="evidence" value="ECO:0007669"/>
    <property type="project" value="UniProtKB-SubCell"/>
</dbReference>
<feature type="domain" description="Plastocyanin-like" evidence="13">
    <location>
        <begin position="291"/>
        <end position="358"/>
    </location>
</feature>
<evidence type="ECO:0000256" key="12">
    <source>
        <dbReference type="SAM" id="SignalP"/>
    </source>
</evidence>
<sequence>MAIAASVEVAAILLVMLLTISTAIARSGEYTVPSETIEQVFHRLSTEPLDEFVEELPRIPKILGYEERDGQIFPRNLTIGMYAKKWSFHRDMPATPVFVYGESEETASFPGPTIEAIQGVPTYITWENHLPLHHILPVDDTLPIPQSTTGVPAVVHLHGGVVAPDSDGSNYAWFTRDFAEKGENWSRSTYEYPNVQHPGNLLYHDHAFGITRLTILAGLFGNYIIRNPRVDEELNLPRGEGFDRHLVIADRDFNADGTIFMNTTGMNPEIHPIWRPEYYGDLITVNGKIWPTLKVQRRKYRFRIANACNARYLNITLSNEKPFIVVGSDGTHLGRPVKTPKLVMGATEIFDVVIDFNDVIGDELQIVNSNPNPNRAGIEGKEALVIKFLIQKDIVLDTSHVPEQLVNYAGLNVQENEIAATRYISFAEHYSDANLRTHLSINGLTLYDPATEMPKSGTTEEWYLINLTIDSHPLHIHLGTMQAAGDSYDIGDLDNFKICMNATNYDAAKCNVHGLLAGLHAETPEYEKTWKNVVKVSSGCMLRVIVKFFLVETNSTYPFDATKSPHYVYHCHTLDHEDNVMSRPLIIV</sequence>
<dbReference type="Pfam" id="PF00394">
    <property type="entry name" value="Cu-oxidase"/>
    <property type="match status" value="1"/>
</dbReference>
<comment type="cofactor">
    <cofactor evidence="1">
        <name>Cu cation</name>
        <dbReference type="ChEBI" id="CHEBI:23378"/>
    </cofactor>
</comment>
<evidence type="ECO:0000313" key="16">
    <source>
        <dbReference type="Proteomes" id="UP000036987"/>
    </source>
</evidence>
<dbReference type="GO" id="GO:0005507">
    <property type="term" value="F:copper ion binding"/>
    <property type="evidence" value="ECO:0007669"/>
    <property type="project" value="InterPro"/>
</dbReference>
<evidence type="ECO:0000256" key="2">
    <source>
        <dbReference type="ARBA" id="ARBA00004406"/>
    </source>
</evidence>
<reference evidence="16" key="1">
    <citation type="journal article" date="2016" name="Nature">
        <title>The genome of the seagrass Zostera marina reveals angiosperm adaptation to the sea.</title>
        <authorList>
            <person name="Olsen J.L."/>
            <person name="Rouze P."/>
            <person name="Verhelst B."/>
            <person name="Lin Y.-C."/>
            <person name="Bayer T."/>
            <person name="Collen J."/>
            <person name="Dattolo E."/>
            <person name="De Paoli E."/>
            <person name="Dittami S."/>
            <person name="Maumus F."/>
            <person name="Michel G."/>
            <person name="Kersting A."/>
            <person name="Lauritano C."/>
            <person name="Lohaus R."/>
            <person name="Toepel M."/>
            <person name="Tonon T."/>
            <person name="Vanneste K."/>
            <person name="Amirebrahimi M."/>
            <person name="Brakel J."/>
            <person name="Bostroem C."/>
            <person name="Chovatia M."/>
            <person name="Grimwood J."/>
            <person name="Jenkins J.W."/>
            <person name="Jueterbock A."/>
            <person name="Mraz A."/>
            <person name="Stam W.T."/>
            <person name="Tice H."/>
            <person name="Bornberg-Bauer E."/>
            <person name="Green P.J."/>
            <person name="Pearson G.A."/>
            <person name="Procaccini G."/>
            <person name="Duarte C.M."/>
            <person name="Schmutz J."/>
            <person name="Reusch T.B.H."/>
            <person name="Van de Peer Y."/>
        </authorList>
    </citation>
    <scope>NUCLEOTIDE SEQUENCE [LARGE SCALE GENOMIC DNA]</scope>
    <source>
        <strain evidence="16">cv. Finnish</strain>
    </source>
</reference>
<evidence type="ECO:0000256" key="6">
    <source>
        <dbReference type="ARBA" id="ARBA00022824"/>
    </source>
</evidence>
<dbReference type="PANTHER" id="PTHR48461:SF1">
    <property type="entry name" value="MULTICOPPER OXIDASE LPR1-LIKE"/>
    <property type="match status" value="1"/>
</dbReference>
<evidence type="ECO:0000256" key="8">
    <source>
        <dbReference type="ARBA" id="ARBA00023008"/>
    </source>
</evidence>
<name>A0A0K9PME5_ZOSMR</name>
<keyword evidence="7" id="KW-0560">Oxidoreductase</keyword>
<keyword evidence="10" id="KW-0325">Glycoprotein</keyword>
<dbReference type="CDD" id="cd13844">
    <property type="entry name" value="CuRO_1_BOD_CotA_like"/>
    <property type="match status" value="1"/>
</dbReference>
<dbReference type="SUPFAM" id="SSF49503">
    <property type="entry name" value="Cupredoxins"/>
    <property type="match status" value="3"/>
</dbReference>
<dbReference type="InterPro" id="IPR011706">
    <property type="entry name" value="Cu-oxidase_C"/>
</dbReference>
<dbReference type="Pfam" id="PF07731">
    <property type="entry name" value="Cu-oxidase_2"/>
    <property type="match status" value="1"/>
</dbReference>
<evidence type="ECO:0000256" key="1">
    <source>
        <dbReference type="ARBA" id="ARBA00001935"/>
    </source>
</evidence>
<proteinExistence type="inferred from homology"/>
<evidence type="ECO:0000313" key="15">
    <source>
        <dbReference type="EMBL" id="KMZ70114.1"/>
    </source>
</evidence>
<comment type="caution">
    <text evidence="15">The sequence shown here is derived from an EMBL/GenBank/DDBJ whole genome shotgun (WGS) entry which is preliminary data.</text>
</comment>
<protein>
    <submittedName>
        <fullName evidence="15">Bilirubin oxidase</fullName>
    </submittedName>
</protein>
<feature type="signal peptide" evidence="12">
    <location>
        <begin position="1"/>
        <end position="25"/>
    </location>
</feature>
<evidence type="ECO:0000259" key="14">
    <source>
        <dbReference type="Pfam" id="PF07731"/>
    </source>
</evidence>
<feature type="chain" id="PRO_5005528043" evidence="12">
    <location>
        <begin position="26"/>
        <end position="588"/>
    </location>
</feature>
<dbReference type="InterPro" id="IPR052152">
    <property type="entry name" value="LPR1/LPR2"/>
</dbReference>
<comment type="similarity">
    <text evidence="3">Belongs to the multicopper oxidase family.</text>
</comment>
<dbReference type="InterPro" id="IPR008972">
    <property type="entry name" value="Cupredoxin"/>
</dbReference>
<dbReference type="OrthoDB" id="262547at2759"/>
<comment type="subcellular location">
    <subcellularLocation>
        <location evidence="2">Endoplasmic reticulum membrane</location>
        <topology evidence="2">Peripheral membrane protein</topology>
    </subcellularLocation>
</comment>
<keyword evidence="4" id="KW-0479">Metal-binding</keyword>
<keyword evidence="8" id="KW-0186">Copper</keyword>
<dbReference type="GO" id="GO:0016491">
    <property type="term" value="F:oxidoreductase activity"/>
    <property type="evidence" value="ECO:0000318"/>
    <property type="project" value="GO_Central"/>
</dbReference>
<dbReference type="AlphaFoldDB" id="A0A0K9PME5"/>
<evidence type="ECO:0000256" key="4">
    <source>
        <dbReference type="ARBA" id="ARBA00022723"/>
    </source>
</evidence>